<evidence type="ECO:0000313" key="2">
    <source>
        <dbReference type="Proteomes" id="UP000663844"/>
    </source>
</evidence>
<gene>
    <name evidence="1" type="ORF">OXD698_LOCUS50549</name>
</gene>
<comment type="caution">
    <text evidence="1">The sequence shown here is derived from an EMBL/GenBank/DDBJ whole genome shotgun (WGS) entry which is preliminary data.</text>
</comment>
<dbReference type="Proteomes" id="UP000663844">
    <property type="component" value="Unassembled WGS sequence"/>
</dbReference>
<dbReference type="EMBL" id="CAJOAZ010024439">
    <property type="protein sequence ID" value="CAF4384529.1"/>
    <property type="molecule type" value="Genomic_DNA"/>
</dbReference>
<protein>
    <submittedName>
        <fullName evidence="1">Uncharacterized protein</fullName>
    </submittedName>
</protein>
<feature type="non-terminal residue" evidence="1">
    <location>
        <position position="23"/>
    </location>
</feature>
<reference evidence="1" key="1">
    <citation type="submission" date="2021-02" db="EMBL/GenBank/DDBJ databases">
        <authorList>
            <person name="Nowell W R."/>
        </authorList>
    </citation>
    <scope>NUCLEOTIDE SEQUENCE</scope>
</reference>
<dbReference type="AlphaFoldDB" id="A0A820N6Y6"/>
<sequence length="23" mass="2590">MVVAHFFSYVALAITAYWLGQSD</sequence>
<evidence type="ECO:0000313" key="1">
    <source>
        <dbReference type="EMBL" id="CAF4384529.1"/>
    </source>
</evidence>
<organism evidence="1 2">
    <name type="scientific">Adineta steineri</name>
    <dbReference type="NCBI Taxonomy" id="433720"/>
    <lineage>
        <taxon>Eukaryota</taxon>
        <taxon>Metazoa</taxon>
        <taxon>Spiralia</taxon>
        <taxon>Gnathifera</taxon>
        <taxon>Rotifera</taxon>
        <taxon>Eurotatoria</taxon>
        <taxon>Bdelloidea</taxon>
        <taxon>Adinetida</taxon>
        <taxon>Adinetidae</taxon>
        <taxon>Adineta</taxon>
    </lineage>
</organism>
<proteinExistence type="predicted"/>
<name>A0A820N6Y6_9BILA</name>
<accession>A0A820N6Y6</accession>